<reference evidence="3" key="1">
    <citation type="submission" date="2015-03" db="EMBL/GenBank/DDBJ databases">
        <authorList>
            <consortium name="Pathogen Informatics"/>
        </authorList>
    </citation>
    <scope>NUCLEOTIDE SEQUENCE [LARGE SCALE GENOMIC DNA]</scope>
    <source>
        <strain evidence="3">K00500041</strain>
    </source>
</reference>
<dbReference type="EMBL" id="CSAE01000125">
    <property type="protein sequence ID" value="COV47735.1"/>
    <property type="molecule type" value="Genomic_DNA"/>
</dbReference>
<dbReference type="Proteomes" id="UP000038802">
    <property type="component" value="Unassembled WGS sequence"/>
</dbReference>
<feature type="compositionally biased region" description="Basic and acidic residues" evidence="1">
    <location>
        <begin position="208"/>
        <end position="228"/>
    </location>
</feature>
<feature type="region of interest" description="Disordered" evidence="1">
    <location>
        <begin position="154"/>
        <end position="249"/>
    </location>
</feature>
<feature type="compositionally biased region" description="Basic residues" evidence="1">
    <location>
        <begin position="179"/>
        <end position="196"/>
    </location>
</feature>
<name>A0A0U0QWU2_MYCTX</name>
<evidence type="ECO:0000313" key="2">
    <source>
        <dbReference type="EMBL" id="COV47735.1"/>
    </source>
</evidence>
<feature type="region of interest" description="Disordered" evidence="1">
    <location>
        <begin position="1"/>
        <end position="24"/>
    </location>
</feature>
<feature type="compositionally biased region" description="Basic and acidic residues" evidence="1">
    <location>
        <begin position="12"/>
        <end position="22"/>
    </location>
</feature>
<feature type="compositionally biased region" description="Basic and acidic residues" evidence="1">
    <location>
        <begin position="237"/>
        <end position="249"/>
    </location>
</feature>
<feature type="compositionally biased region" description="Basic and acidic residues" evidence="1">
    <location>
        <begin position="169"/>
        <end position="178"/>
    </location>
</feature>
<protein>
    <submittedName>
        <fullName evidence="2">Uncharacterized protein</fullName>
    </submittedName>
</protein>
<organism evidence="2 3">
    <name type="scientific">Mycobacterium tuberculosis</name>
    <dbReference type="NCBI Taxonomy" id="1773"/>
    <lineage>
        <taxon>Bacteria</taxon>
        <taxon>Bacillati</taxon>
        <taxon>Actinomycetota</taxon>
        <taxon>Actinomycetes</taxon>
        <taxon>Mycobacteriales</taxon>
        <taxon>Mycobacteriaceae</taxon>
        <taxon>Mycobacterium</taxon>
        <taxon>Mycobacterium tuberculosis complex</taxon>
    </lineage>
</organism>
<gene>
    <name evidence="2" type="ORF">ERS007703_01472</name>
</gene>
<evidence type="ECO:0000313" key="3">
    <source>
        <dbReference type="Proteomes" id="UP000038802"/>
    </source>
</evidence>
<evidence type="ECO:0000256" key="1">
    <source>
        <dbReference type="SAM" id="MobiDB-lite"/>
    </source>
</evidence>
<sequence>MTRRLHHAHTANSHDRGSDSFDRGQTGGIADVVVGLDHHLGGQQLVRGKVAIGRPVTAIGFRRGRGCRGFVPADRHPRERDHHDEYEHTAGYQYRRRPARHMCAESPKLALYALVLWRFEEVGTAGQRDESWRQRQCGQAHCKNANRAKDSGCCEHTDPCQAQPSHSAQRCDHDERRTRDRRRHPAVRVCQRRRRGNMLPSSFVVTPDQEHREAGSRADNHRNAKSEGKQGYPDEIAVDKDGNDRLGHG</sequence>
<proteinExistence type="predicted"/>
<dbReference type="AlphaFoldDB" id="A0A0U0QWU2"/>
<accession>A0A0U0QWU2</accession>